<dbReference type="NCBIfam" id="NF043036">
    <property type="entry name" value="ErythonDh"/>
    <property type="match status" value="1"/>
</dbReference>
<dbReference type="CDD" id="cd05238">
    <property type="entry name" value="Gne_like_SDR_e"/>
    <property type="match status" value="1"/>
</dbReference>
<dbReference type="Gene3D" id="3.40.50.720">
    <property type="entry name" value="NAD(P)-binding Rossmann-like Domain"/>
    <property type="match status" value="1"/>
</dbReference>
<sequence length="323" mass="34699">MKVLITGGAGFLGQRLAKQLLSRGELTGPDGKAASITELVLVDVVHGNDLGDKRVTALVGDIADPALLERAIDRDTAVVFHLAAIVSGQAEADFDLGMRINLDASRALLEVCRARGHRPRVVFTSSVAVYGGALPEVVRDDTALNPQSSYGTQKAIAELMLSDYSRRGFVDGVVLRLPTISVRPGRPNAAASSFASGIIREPLNGEEAICPVPGDTRLWLLSPRRAIEALIAGSELPGERLGNRRIVNLPGVSVTVDEMIAALREVAGDEAANRIRREPDARVQQIVGSWPGRWDTTRAEQLGLRGDTSFADVIRAYIEDELR</sequence>
<evidence type="ECO:0000256" key="1">
    <source>
        <dbReference type="ARBA" id="ARBA00022857"/>
    </source>
</evidence>
<comment type="caution">
    <text evidence="4">The sequence shown here is derived from an EMBL/GenBank/DDBJ whole genome shotgun (WGS) entry which is preliminary data.</text>
</comment>
<proteinExistence type="predicted"/>
<protein>
    <submittedName>
        <fullName evidence="4">SDR family oxidoreductase</fullName>
    </submittedName>
</protein>
<dbReference type="Proteomes" id="UP000542973">
    <property type="component" value="Unassembled WGS sequence"/>
</dbReference>
<accession>A0A849BG19</accession>
<dbReference type="PANTHER" id="PTHR43103">
    <property type="entry name" value="NUCLEOSIDE-DIPHOSPHATE-SUGAR EPIMERASE"/>
    <property type="match status" value="1"/>
</dbReference>
<dbReference type="GO" id="GO:0016491">
    <property type="term" value="F:oxidoreductase activity"/>
    <property type="evidence" value="ECO:0007669"/>
    <property type="project" value="InterPro"/>
</dbReference>
<dbReference type="RefSeq" id="WP_053822411.1">
    <property type="nucleotide sequence ID" value="NZ_BAAAEB010000026.1"/>
</dbReference>
<keyword evidence="1" id="KW-0521">NADP</keyword>
<gene>
    <name evidence="4" type="ORF">HLB16_17075</name>
</gene>
<dbReference type="AlphaFoldDB" id="A0A849BG19"/>
<dbReference type="PANTHER" id="PTHR43103:SF3">
    <property type="entry name" value="ADP-L-GLYCERO-D-MANNO-HEPTOSE-6-EPIMERASE"/>
    <property type="match status" value="1"/>
</dbReference>
<evidence type="ECO:0000313" key="4">
    <source>
        <dbReference type="EMBL" id="NNH12585.1"/>
    </source>
</evidence>
<evidence type="ECO:0000313" key="5">
    <source>
        <dbReference type="Proteomes" id="UP000542973"/>
    </source>
</evidence>
<dbReference type="SUPFAM" id="SSF51735">
    <property type="entry name" value="NAD(P)-binding Rossmann-fold domains"/>
    <property type="match status" value="1"/>
</dbReference>
<dbReference type="InterPro" id="IPR050005">
    <property type="entry name" value="DenD"/>
</dbReference>
<keyword evidence="2" id="KW-0119">Carbohydrate metabolism</keyword>
<evidence type="ECO:0000256" key="2">
    <source>
        <dbReference type="ARBA" id="ARBA00023277"/>
    </source>
</evidence>
<dbReference type="InterPro" id="IPR001509">
    <property type="entry name" value="Epimerase_deHydtase"/>
</dbReference>
<dbReference type="EMBL" id="JABEMD010000030">
    <property type="protein sequence ID" value="NNH12585.1"/>
    <property type="molecule type" value="Genomic_DNA"/>
</dbReference>
<dbReference type="Pfam" id="PF01370">
    <property type="entry name" value="Epimerase"/>
    <property type="match status" value="1"/>
</dbReference>
<reference evidence="4 5" key="1">
    <citation type="submission" date="2020-05" db="EMBL/GenBank/DDBJ databases">
        <title>MicrobeNet Type strains.</title>
        <authorList>
            <person name="Nicholson A.C."/>
        </authorList>
    </citation>
    <scope>NUCLEOTIDE SEQUENCE [LARGE SCALE GENOMIC DNA]</scope>
    <source>
        <strain evidence="4 5">ATCC 700815</strain>
    </source>
</reference>
<organism evidence="4 5">
    <name type="scientific">Cupriavidus gilardii</name>
    <dbReference type="NCBI Taxonomy" id="82541"/>
    <lineage>
        <taxon>Bacteria</taxon>
        <taxon>Pseudomonadati</taxon>
        <taxon>Pseudomonadota</taxon>
        <taxon>Betaproteobacteria</taxon>
        <taxon>Burkholderiales</taxon>
        <taxon>Burkholderiaceae</taxon>
        <taxon>Cupriavidus</taxon>
    </lineage>
</organism>
<dbReference type="InterPro" id="IPR036291">
    <property type="entry name" value="NAD(P)-bd_dom_sf"/>
</dbReference>
<name>A0A849BG19_9BURK</name>
<dbReference type="Gene3D" id="3.90.25.10">
    <property type="entry name" value="UDP-galactose 4-epimerase, domain 1"/>
    <property type="match status" value="1"/>
</dbReference>
<feature type="domain" description="NAD-dependent epimerase/dehydratase" evidence="3">
    <location>
        <begin position="3"/>
        <end position="209"/>
    </location>
</feature>
<evidence type="ECO:0000259" key="3">
    <source>
        <dbReference type="Pfam" id="PF01370"/>
    </source>
</evidence>